<organism evidence="9 10">
    <name type="scientific">Pseudomonas prosekii</name>
    <dbReference type="NCBI Taxonomy" id="1148509"/>
    <lineage>
        <taxon>Bacteria</taxon>
        <taxon>Pseudomonadati</taxon>
        <taxon>Pseudomonadota</taxon>
        <taxon>Gammaproteobacteria</taxon>
        <taxon>Pseudomonadales</taxon>
        <taxon>Pseudomonadaceae</taxon>
        <taxon>Pseudomonas</taxon>
    </lineage>
</organism>
<comment type="caution">
    <text evidence="9">The sequence shown here is derived from an EMBL/GenBank/DDBJ whole genome shotgun (WGS) entry which is preliminary data.</text>
</comment>
<comment type="catalytic activity">
    <reaction evidence="1">
        <text>ATP + protein L-histidine = ADP + protein N-phospho-L-histidine.</text>
        <dbReference type="EC" id="2.7.13.3"/>
    </reaction>
</comment>
<evidence type="ECO:0000256" key="3">
    <source>
        <dbReference type="ARBA" id="ARBA00022553"/>
    </source>
</evidence>
<name>A0A2U2D373_9PSED</name>
<evidence type="ECO:0000256" key="2">
    <source>
        <dbReference type="ARBA" id="ARBA00012438"/>
    </source>
</evidence>
<dbReference type="NCBIfam" id="TIGR00229">
    <property type="entry name" value="sensory_box"/>
    <property type="match status" value="2"/>
</dbReference>
<dbReference type="Pfam" id="PF00512">
    <property type="entry name" value="HisKA"/>
    <property type="match status" value="1"/>
</dbReference>
<dbReference type="AlphaFoldDB" id="A0A2U2D373"/>
<dbReference type="Proteomes" id="UP000245056">
    <property type="component" value="Unassembled WGS sequence"/>
</dbReference>
<dbReference type="GO" id="GO:0000155">
    <property type="term" value="F:phosphorelay sensor kinase activity"/>
    <property type="evidence" value="ECO:0007669"/>
    <property type="project" value="InterPro"/>
</dbReference>
<dbReference type="InterPro" id="IPR013655">
    <property type="entry name" value="PAS_fold_3"/>
</dbReference>
<dbReference type="PANTHER" id="PTHR43304">
    <property type="entry name" value="PHYTOCHROME-LIKE PROTEIN CPH1"/>
    <property type="match status" value="1"/>
</dbReference>
<dbReference type="InterPro" id="IPR005467">
    <property type="entry name" value="His_kinase_dom"/>
</dbReference>
<feature type="domain" description="PAS" evidence="7">
    <location>
        <begin position="169"/>
        <end position="240"/>
    </location>
</feature>
<proteinExistence type="predicted"/>
<dbReference type="PROSITE" id="PS50109">
    <property type="entry name" value="HIS_KIN"/>
    <property type="match status" value="1"/>
</dbReference>
<evidence type="ECO:0000256" key="5">
    <source>
        <dbReference type="ARBA" id="ARBA00022777"/>
    </source>
</evidence>
<evidence type="ECO:0000313" key="10">
    <source>
        <dbReference type="Proteomes" id="UP000245056"/>
    </source>
</evidence>
<dbReference type="InterPro" id="IPR036890">
    <property type="entry name" value="HATPase_C_sf"/>
</dbReference>
<dbReference type="SMART" id="SM00387">
    <property type="entry name" value="HATPase_c"/>
    <property type="match status" value="1"/>
</dbReference>
<dbReference type="Gene3D" id="3.30.450.20">
    <property type="entry name" value="PAS domain"/>
    <property type="match status" value="2"/>
</dbReference>
<dbReference type="Pfam" id="PF08447">
    <property type="entry name" value="PAS_3"/>
    <property type="match status" value="1"/>
</dbReference>
<protein>
    <recommendedName>
        <fullName evidence="2">histidine kinase</fullName>
        <ecNumber evidence="2">2.7.13.3</ecNumber>
    </recommendedName>
</protein>
<evidence type="ECO:0000256" key="4">
    <source>
        <dbReference type="ARBA" id="ARBA00022679"/>
    </source>
</evidence>
<dbReference type="RefSeq" id="WP_109521943.1">
    <property type="nucleotide sequence ID" value="NZ_QFAW01000037.1"/>
</dbReference>
<evidence type="ECO:0000313" key="9">
    <source>
        <dbReference type="EMBL" id="PWE41104.1"/>
    </source>
</evidence>
<dbReference type="InterPro" id="IPR000700">
    <property type="entry name" value="PAS-assoc_C"/>
</dbReference>
<reference evidence="9 10" key="1">
    <citation type="submission" date="2018-05" db="EMBL/GenBank/DDBJ databases">
        <title>Genome sequences of two Antarctic strains of Pseudomonas prosekii: insights into adaptation to extreme conditions.</title>
        <authorList>
            <person name="Snopkova K."/>
            <person name="Dufkova K."/>
            <person name="Cejkova D."/>
            <person name="Sedlacek I."/>
            <person name="Smajs D."/>
        </authorList>
    </citation>
    <scope>NUCLEOTIDE SEQUENCE [LARGE SCALE GENOMIC DNA]</scope>
    <source>
        <strain evidence="9 10">P2673</strain>
    </source>
</reference>
<evidence type="ECO:0000259" key="6">
    <source>
        <dbReference type="PROSITE" id="PS50109"/>
    </source>
</evidence>
<dbReference type="InterPro" id="IPR003594">
    <property type="entry name" value="HATPase_dom"/>
</dbReference>
<accession>A0A2U2D373</accession>
<dbReference type="InterPro" id="IPR003661">
    <property type="entry name" value="HisK_dim/P_dom"/>
</dbReference>
<sequence length="518" mass="57409">MRSKALLKAFRVESLMQADADSLPGADSLYEYAPCALIVTSKAGVILRVNTTFCEWLGYPKDQLIGNRKLQELFTIGGRIFHQTHWMPLLEMQGSISEVKLEFATSDGKKVPMILNVRRREHSGGTFDEVSAFVVIERHRFEQEVLISKRQAEDSLEAHLALQRDLSVADARLRVALESAQMHVWDVDPVTRERRYDESVARLLGYSSSQFISAAAYSTFIEPQDQQREAGLFSAALESVAQEYRCIYRLNGTDGVQRTVLSTGRAAFDPDNKLVQFVGILHDITDVKREQAAAEDRALFSEQMIGIVSHDLRNPLSVISMSTEMLDRQELTPKQQKLVRHAQDAALRARRLINDLLDFTQARIGRGIGITKAPTDLHLLIAGTVEQLRIVYPKRELVHSTHGNGLCLADGDRLAQLVGNLISNAVTYGAEDRPVTVTSSITALGFELVVHNWGSPIPPDFLVTVFSPMTRGVNLPQDSRSVGLGLFIVSEIVKAHSGSVSVTSNIDVGTTFKATFPL</sequence>
<dbReference type="Pfam" id="PF13426">
    <property type="entry name" value="PAS_9"/>
    <property type="match status" value="1"/>
</dbReference>
<feature type="domain" description="Histidine kinase" evidence="6">
    <location>
        <begin position="307"/>
        <end position="518"/>
    </location>
</feature>
<dbReference type="PANTHER" id="PTHR43304:SF1">
    <property type="entry name" value="PAC DOMAIN-CONTAINING PROTEIN"/>
    <property type="match status" value="1"/>
</dbReference>
<dbReference type="InterPro" id="IPR036097">
    <property type="entry name" value="HisK_dim/P_sf"/>
</dbReference>
<dbReference type="Gene3D" id="3.30.565.10">
    <property type="entry name" value="Histidine kinase-like ATPase, C-terminal domain"/>
    <property type="match status" value="1"/>
</dbReference>
<evidence type="ECO:0000256" key="1">
    <source>
        <dbReference type="ARBA" id="ARBA00000085"/>
    </source>
</evidence>
<dbReference type="Pfam" id="PF02518">
    <property type="entry name" value="HATPase_c"/>
    <property type="match status" value="1"/>
</dbReference>
<dbReference type="CDD" id="cd00130">
    <property type="entry name" value="PAS"/>
    <property type="match status" value="2"/>
</dbReference>
<dbReference type="Gene3D" id="1.10.287.130">
    <property type="match status" value="1"/>
</dbReference>
<evidence type="ECO:0000259" key="7">
    <source>
        <dbReference type="PROSITE" id="PS50112"/>
    </source>
</evidence>
<dbReference type="EMBL" id="QFAW01000037">
    <property type="protein sequence ID" value="PWE41104.1"/>
    <property type="molecule type" value="Genomic_DNA"/>
</dbReference>
<gene>
    <name evidence="9" type="ORF">C9I49_22145</name>
</gene>
<dbReference type="SUPFAM" id="SSF55874">
    <property type="entry name" value="ATPase domain of HSP90 chaperone/DNA topoisomerase II/histidine kinase"/>
    <property type="match status" value="1"/>
</dbReference>
<dbReference type="PROSITE" id="PS50112">
    <property type="entry name" value="PAS"/>
    <property type="match status" value="2"/>
</dbReference>
<dbReference type="SUPFAM" id="SSF55785">
    <property type="entry name" value="PYP-like sensor domain (PAS domain)"/>
    <property type="match status" value="2"/>
</dbReference>
<dbReference type="InterPro" id="IPR035965">
    <property type="entry name" value="PAS-like_dom_sf"/>
</dbReference>
<keyword evidence="4" id="KW-0808">Transferase</keyword>
<keyword evidence="5 9" id="KW-0418">Kinase</keyword>
<dbReference type="SUPFAM" id="SSF47384">
    <property type="entry name" value="Homodimeric domain of signal transducing histidine kinase"/>
    <property type="match status" value="1"/>
</dbReference>
<keyword evidence="3" id="KW-0597">Phosphoprotein</keyword>
<dbReference type="SMART" id="SM00388">
    <property type="entry name" value="HisKA"/>
    <property type="match status" value="1"/>
</dbReference>
<dbReference type="EC" id="2.7.13.3" evidence="2"/>
<dbReference type="InterPro" id="IPR000014">
    <property type="entry name" value="PAS"/>
</dbReference>
<feature type="domain" description="PAS" evidence="7">
    <location>
        <begin position="29"/>
        <end position="74"/>
    </location>
</feature>
<feature type="domain" description="PAC" evidence="8">
    <location>
        <begin position="244"/>
        <end position="296"/>
    </location>
</feature>
<dbReference type="PROSITE" id="PS50113">
    <property type="entry name" value="PAC"/>
    <property type="match status" value="1"/>
</dbReference>
<dbReference type="OrthoDB" id="8807260at2"/>
<dbReference type="InterPro" id="IPR052162">
    <property type="entry name" value="Sensor_kinase/Photoreceptor"/>
</dbReference>
<dbReference type="SMART" id="SM00091">
    <property type="entry name" value="PAS"/>
    <property type="match status" value="2"/>
</dbReference>
<evidence type="ECO:0000259" key="8">
    <source>
        <dbReference type="PROSITE" id="PS50113"/>
    </source>
</evidence>
<dbReference type="CDD" id="cd00082">
    <property type="entry name" value="HisKA"/>
    <property type="match status" value="1"/>
</dbReference>